<name>A0ABS0QZY1_9BIFI</name>
<accession>A0ABS0QZY1</accession>
<proteinExistence type="predicted"/>
<keyword evidence="2" id="KW-1185">Reference proteome</keyword>
<dbReference type="Proteomes" id="UP000700855">
    <property type="component" value="Unassembled WGS sequence"/>
</dbReference>
<sequence>MKLIMMSVHLVRAIGVFISKPIPRGAEAIGLLLVGTIDQLAVKGRDDWNEKVVA</sequence>
<organism evidence="1 2">
    <name type="scientific">Bifidobacterium choladohabitans</name>
    <dbReference type="NCBI Taxonomy" id="2750947"/>
    <lineage>
        <taxon>Bacteria</taxon>
        <taxon>Bacillati</taxon>
        <taxon>Actinomycetota</taxon>
        <taxon>Actinomycetes</taxon>
        <taxon>Bifidobacteriales</taxon>
        <taxon>Bifidobacteriaceae</taxon>
        <taxon>Bifidobacterium</taxon>
    </lineage>
</organism>
<dbReference type="EMBL" id="JACFSA010000002">
    <property type="protein sequence ID" value="MBI0144007.1"/>
    <property type="molecule type" value="Genomic_DNA"/>
</dbReference>
<gene>
    <name evidence="1" type="ORF">H3U98_04325</name>
</gene>
<protein>
    <submittedName>
        <fullName evidence="1">Uncharacterized protein</fullName>
    </submittedName>
</protein>
<reference evidence="1 2" key="1">
    <citation type="submission" date="2020-07" db="EMBL/GenBank/DDBJ databases">
        <title>Isolated bacteria genomes of Apis mellifera.</title>
        <authorList>
            <person name="Wu J."/>
            <person name="Zheng H."/>
        </authorList>
    </citation>
    <scope>NUCLEOTIDE SEQUENCE [LARGE SCALE GENOMIC DNA]</scope>
    <source>
        <strain evidence="1 2">W8116</strain>
    </source>
</reference>
<evidence type="ECO:0000313" key="2">
    <source>
        <dbReference type="Proteomes" id="UP000700855"/>
    </source>
</evidence>
<comment type="caution">
    <text evidence="1">The sequence shown here is derived from an EMBL/GenBank/DDBJ whole genome shotgun (WGS) entry which is preliminary data.</text>
</comment>
<evidence type="ECO:0000313" key="1">
    <source>
        <dbReference type="EMBL" id="MBI0144007.1"/>
    </source>
</evidence>